<proteinExistence type="predicted"/>
<evidence type="ECO:0000256" key="1">
    <source>
        <dbReference type="SAM" id="MobiDB-lite"/>
    </source>
</evidence>
<feature type="region of interest" description="Disordered" evidence="1">
    <location>
        <begin position="23"/>
        <end position="101"/>
    </location>
</feature>
<feature type="compositionally biased region" description="Basic and acidic residues" evidence="1">
    <location>
        <begin position="42"/>
        <end position="54"/>
    </location>
</feature>
<sequence>MGTSPDRIRADIEATRNKLAGDLDRLADRASPRRMAQRRGARVRDTASGLRERIAGSASGSVGGARERGSRAARSTRDTAAQAGGGAGRAPQEAARRTRGNPLAAGAVAFGAGLMAASLAPASRQEQQAAERLSERAGPVRDAAFESARHVRADGGDTVRQAAQSLKDSAADTVRNR</sequence>
<dbReference type="InterPro" id="IPR022062">
    <property type="entry name" value="DUF3618"/>
</dbReference>
<reference evidence="3" key="1">
    <citation type="submission" date="2023-07" db="EMBL/GenBank/DDBJ databases">
        <title>30 novel species of actinomycetes from the DSMZ collection.</title>
        <authorList>
            <person name="Nouioui I."/>
        </authorList>
    </citation>
    <scope>NUCLEOTIDE SEQUENCE [LARGE SCALE GENOMIC DNA]</scope>
    <source>
        <strain evidence="3">DSM 41886</strain>
    </source>
</reference>
<dbReference type="Proteomes" id="UP001183615">
    <property type="component" value="Unassembled WGS sequence"/>
</dbReference>
<feature type="compositionally biased region" description="Basic and acidic residues" evidence="1">
    <location>
        <begin position="132"/>
        <end position="157"/>
    </location>
</feature>
<protein>
    <submittedName>
        <fullName evidence="2">DUF3618 domain-containing protein</fullName>
    </submittedName>
</protein>
<gene>
    <name evidence="2" type="ORF">RM779_17700</name>
</gene>
<accession>A0ABU2S617</accession>
<evidence type="ECO:0000313" key="3">
    <source>
        <dbReference type="Proteomes" id="UP001183615"/>
    </source>
</evidence>
<dbReference type="EMBL" id="JAVREV010000009">
    <property type="protein sequence ID" value="MDT0444418.1"/>
    <property type="molecule type" value="Genomic_DNA"/>
</dbReference>
<organism evidence="2 3">
    <name type="scientific">Streptomyces johnsoniae</name>
    <dbReference type="NCBI Taxonomy" id="3075532"/>
    <lineage>
        <taxon>Bacteria</taxon>
        <taxon>Bacillati</taxon>
        <taxon>Actinomycetota</taxon>
        <taxon>Actinomycetes</taxon>
        <taxon>Kitasatosporales</taxon>
        <taxon>Streptomycetaceae</taxon>
        <taxon>Streptomyces</taxon>
    </lineage>
</organism>
<comment type="caution">
    <text evidence="2">The sequence shown here is derived from an EMBL/GenBank/DDBJ whole genome shotgun (WGS) entry which is preliminary data.</text>
</comment>
<name>A0ABU2S617_9ACTN</name>
<dbReference type="Pfam" id="PF12277">
    <property type="entry name" value="DUF3618"/>
    <property type="match status" value="1"/>
</dbReference>
<dbReference type="RefSeq" id="WP_311618682.1">
    <property type="nucleotide sequence ID" value="NZ_JAVREV010000009.1"/>
</dbReference>
<evidence type="ECO:0000313" key="2">
    <source>
        <dbReference type="EMBL" id="MDT0444418.1"/>
    </source>
</evidence>
<feature type="region of interest" description="Disordered" evidence="1">
    <location>
        <begin position="118"/>
        <end position="177"/>
    </location>
</feature>
<keyword evidence="3" id="KW-1185">Reference proteome</keyword>